<dbReference type="AlphaFoldDB" id="A0A1C7MHD8"/>
<evidence type="ECO:0000313" key="1">
    <source>
        <dbReference type="EMBL" id="OBZ75879.1"/>
    </source>
</evidence>
<protein>
    <submittedName>
        <fullName evidence="1">Uncharacterized protein</fullName>
    </submittedName>
</protein>
<dbReference type="EMBL" id="LUGG01000004">
    <property type="protein sequence ID" value="OBZ75879.1"/>
    <property type="molecule type" value="Genomic_DNA"/>
</dbReference>
<gene>
    <name evidence="1" type="ORF">A0H81_04774</name>
</gene>
<evidence type="ECO:0000313" key="2">
    <source>
        <dbReference type="Proteomes" id="UP000092993"/>
    </source>
</evidence>
<accession>A0A1C7MHD8</accession>
<reference evidence="1 2" key="1">
    <citation type="submission" date="2016-03" db="EMBL/GenBank/DDBJ databases">
        <title>Whole genome sequencing of Grifola frondosa 9006-11.</title>
        <authorList>
            <person name="Min B."/>
            <person name="Park H."/>
            <person name="Kim J.-G."/>
            <person name="Cho H."/>
            <person name="Oh Y.-L."/>
            <person name="Kong W.-S."/>
            <person name="Choi I.-G."/>
        </authorList>
    </citation>
    <scope>NUCLEOTIDE SEQUENCE [LARGE SCALE GENOMIC DNA]</scope>
    <source>
        <strain evidence="1 2">9006-11</strain>
    </source>
</reference>
<comment type="caution">
    <text evidence="1">The sequence shown here is derived from an EMBL/GenBank/DDBJ whole genome shotgun (WGS) entry which is preliminary data.</text>
</comment>
<proteinExistence type="predicted"/>
<keyword evidence="2" id="KW-1185">Reference proteome</keyword>
<organism evidence="1 2">
    <name type="scientific">Grifola frondosa</name>
    <name type="common">Maitake</name>
    <name type="synonym">Polyporus frondosus</name>
    <dbReference type="NCBI Taxonomy" id="5627"/>
    <lineage>
        <taxon>Eukaryota</taxon>
        <taxon>Fungi</taxon>
        <taxon>Dikarya</taxon>
        <taxon>Basidiomycota</taxon>
        <taxon>Agaricomycotina</taxon>
        <taxon>Agaricomycetes</taxon>
        <taxon>Polyporales</taxon>
        <taxon>Grifolaceae</taxon>
        <taxon>Grifola</taxon>
    </lineage>
</organism>
<name>A0A1C7MHD8_GRIFR</name>
<sequence length="70" mass="8255">MHMIYGATWRSWKRAGLITLRSLDRNELLLYDSKHLFVHLIATPKGLPDLNHLKDSTMPSDHCFDYLPRF</sequence>
<dbReference type="Proteomes" id="UP000092993">
    <property type="component" value="Unassembled WGS sequence"/>
</dbReference>